<dbReference type="InterPro" id="IPR000172">
    <property type="entry name" value="GMC_OxRdtase_N"/>
</dbReference>
<comment type="cofactor">
    <cofactor evidence="1 5">
        <name>FAD</name>
        <dbReference type="ChEBI" id="CHEBI:57692"/>
    </cofactor>
</comment>
<dbReference type="AlphaFoldDB" id="A0A367VAP4"/>
<dbReference type="GO" id="GO:0050660">
    <property type="term" value="F:flavin adenine dinucleotide binding"/>
    <property type="evidence" value="ECO:0007669"/>
    <property type="project" value="InterPro"/>
</dbReference>
<dbReference type="PIRSF" id="PIRSF000137">
    <property type="entry name" value="Alcohol_oxidase"/>
    <property type="match status" value="1"/>
</dbReference>
<sequence>MSFDNASFDYIIIGAGSAGCVLANRLSADPRNSVLLVEAGGKDSYPWIHIPVGYLFCIGNPKTDWLYKTAAEKGLGGRSIAYPRGKVLGGCSSINGMIYMRGQAADYDRWQSQGATGWGWNDVLPYFVKSENYHELANGHGNHGELRVERQRLRWDVLDAVRDAAEEIGIPKTDDFNAGNNEGSGYFDVTQKRGVRWSAARAFLKPVLSRPNLSVMTKATVVGLETEGAIARGVTYQRGGKTKTVRANREVILSAGAIGTPQILKLSGIGPGAELCDHGITVKHDLPGVGENLQDHLQIRTAFRVQGARTLNEIQSTALGKVKIALDYALRRRGPMAMAPSQLGIFTKSDPAFETPNIEYHVQPLSLDKFGDPLHDFPAITVSVCNLRPTSTGRVTLTSRDPNAAPHIAPNYLSTDQDRQVSVQSIRHARRLMATKRMAQFCPVEFAPGAEITSDEALAEAAGKVATTIFHPVGTARIAHRDDPMGVVDHRLLVRGFCNLRVVDASVMPSIVSGNTHAPVVMIAEKASQAILEDQKG</sequence>
<evidence type="ECO:0000256" key="4">
    <source>
        <dbReference type="ARBA" id="ARBA00022827"/>
    </source>
</evidence>
<dbReference type="Pfam" id="PF00732">
    <property type="entry name" value="GMC_oxred_N"/>
    <property type="match status" value="1"/>
</dbReference>
<dbReference type="Pfam" id="PF05199">
    <property type="entry name" value="GMC_oxred_C"/>
    <property type="match status" value="1"/>
</dbReference>
<gene>
    <name evidence="7" type="ORF">TH6_11415</name>
</gene>
<evidence type="ECO:0000256" key="1">
    <source>
        <dbReference type="ARBA" id="ARBA00001974"/>
    </source>
</evidence>
<dbReference type="SUPFAM" id="SSF54373">
    <property type="entry name" value="FAD-linked reductases, C-terminal domain"/>
    <property type="match status" value="1"/>
</dbReference>
<dbReference type="SUPFAM" id="SSF51905">
    <property type="entry name" value="FAD/NAD(P)-binding domain"/>
    <property type="match status" value="1"/>
</dbReference>
<dbReference type="EMBL" id="JPWB01000004">
    <property type="protein sequence ID" value="RCK22267.1"/>
    <property type="molecule type" value="Genomic_DNA"/>
</dbReference>
<dbReference type="Gene3D" id="3.30.560.10">
    <property type="entry name" value="Glucose Oxidase, domain 3"/>
    <property type="match status" value="1"/>
</dbReference>
<evidence type="ECO:0000256" key="3">
    <source>
        <dbReference type="ARBA" id="ARBA00022630"/>
    </source>
</evidence>
<name>A0A367VAP4_9PROT</name>
<evidence type="ECO:0000313" key="8">
    <source>
        <dbReference type="Proteomes" id="UP000253061"/>
    </source>
</evidence>
<dbReference type="InterPro" id="IPR012132">
    <property type="entry name" value="GMC_OxRdtase"/>
</dbReference>
<comment type="similarity">
    <text evidence="2">Belongs to the GMC oxidoreductase family.</text>
</comment>
<evidence type="ECO:0000259" key="6">
    <source>
        <dbReference type="PROSITE" id="PS00624"/>
    </source>
</evidence>
<evidence type="ECO:0000256" key="2">
    <source>
        <dbReference type="ARBA" id="ARBA00010790"/>
    </source>
</evidence>
<dbReference type="InterPro" id="IPR007867">
    <property type="entry name" value="GMC_OxRtase_C"/>
</dbReference>
<dbReference type="PANTHER" id="PTHR11552:SF147">
    <property type="entry name" value="CHOLINE DEHYDROGENASE, MITOCHONDRIAL"/>
    <property type="match status" value="1"/>
</dbReference>
<proteinExistence type="inferred from homology"/>
<feature type="binding site" evidence="5">
    <location>
        <position position="87"/>
    </location>
    <ligand>
        <name>FAD</name>
        <dbReference type="ChEBI" id="CHEBI:57692"/>
    </ligand>
</feature>
<evidence type="ECO:0000313" key="7">
    <source>
        <dbReference type="EMBL" id="RCK22267.1"/>
    </source>
</evidence>
<organism evidence="7 8">
    <name type="scientific">Thalassospira profundimaris</name>
    <dbReference type="NCBI Taxonomy" id="502049"/>
    <lineage>
        <taxon>Bacteria</taxon>
        <taxon>Pseudomonadati</taxon>
        <taxon>Pseudomonadota</taxon>
        <taxon>Alphaproteobacteria</taxon>
        <taxon>Rhodospirillales</taxon>
        <taxon>Thalassospiraceae</taxon>
        <taxon>Thalassospira</taxon>
    </lineage>
</organism>
<accession>A0A367VAP4</accession>
<keyword evidence="3" id="KW-0285">Flavoprotein</keyword>
<comment type="caution">
    <text evidence="7">The sequence shown here is derived from an EMBL/GenBank/DDBJ whole genome shotgun (WGS) entry which is preliminary data.</text>
</comment>
<dbReference type="Proteomes" id="UP000253061">
    <property type="component" value="Unassembled WGS sequence"/>
</dbReference>
<dbReference type="GO" id="GO:0016614">
    <property type="term" value="F:oxidoreductase activity, acting on CH-OH group of donors"/>
    <property type="evidence" value="ECO:0007669"/>
    <property type="project" value="InterPro"/>
</dbReference>
<evidence type="ECO:0000256" key="5">
    <source>
        <dbReference type="PIRSR" id="PIRSR000137-2"/>
    </source>
</evidence>
<feature type="domain" description="Glucose-methanol-choline oxidoreductase N-terminal" evidence="6">
    <location>
        <begin position="256"/>
        <end position="270"/>
    </location>
</feature>
<feature type="binding site" evidence="5">
    <location>
        <position position="221"/>
    </location>
    <ligand>
        <name>FAD</name>
        <dbReference type="ChEBI" id="CHEBI:57692"/>
    </ligand>
</feature>
<reference evidence="7 8" key="1">
    <citation type="submission" date="2014-07" db="EMBL/GenBank/DDBJ databases">
        <title>Draft genome sequence of Thalassospira profundimaris R8-17.</title>
        <authorList>
            <person name="Lai Q."/>
            <person name="Shao Z."/>
        </authorList>
    </citation>
    <scope>NUCLEOTIDE SEQUENCE [LARGE SCALE GENOMIC DNA]</scope>
    <source>
        <strain evidence="7 8">R8-17</strain>
    </source>
</reference>
<keyword evidence="4 5" id="KW-0274">FAD</keyword>
<dbReference type="InterPro" id="IPR036188">
    <property type="entry name" value="FAD/NAD-bd_sf"/>
</dbReference>
<dbReference type="PANTHER" id="PTHR11552">
    <property type="entry name" value="GLUCOSE-METHANOL-CHOLINE GMC OXIDOREDUCTASE"/>
    <property type="match status" value="1"/>
</dbReference>
<dbReference type="RefSeq" id="WP_062955856.1">
    <property type="nucleotide sequence ID" value="NZ_JPWB01000004.1"/>
</dbReference>
<dbReference type="Gene3D" id="3.50.50.60">
    <property type="entry name" value="FAD/NAD(P)-binding domain"/>
    <property type="match status" value="1"/>
</dbReference>
<protein>
    <submittedName>
        <fullName evidence="7">Choline dehydrogenase</fullName>
    </submittedName>
</protein>
<dbReference type="PROSITE" id="PS00624">
    <property type="entry name" value="GMC_OXRED_2"/>
    <property type="match status" value="1"/>
</dbReference>